<keyword evidence="1" id="KW-0732">Signal</keyword>
<gene>
    <name evidence="2" type="ORF">EP867_07495</name>
</gene>
<feature type="chain" id="PRO_5018617530" description="DUF3551 domain-containing protein" evidence="1">
    <location>
        <begin position="20"/>
        <end position="91"/>
    </location>
</feature>
<evidence type="ECO:0000256" key="1">
    <source>
        <dbReference type="SAM" id="SignalP"/>
    </source>
</evidence>
<evidence type="ECO:0000313" key="2">
    <source>
        <dbReference type="EMBL" id="RWY42217.1"/>
    </source>
</evidence>
<name>A0A3S3UIN1_9RHOB</name>
<accession>A0A3S3UIN1</accession>
<proteinExistence type="predicted"/>
<comment type="caution">
    <text evidence="2">The sequence shown here is derived from an EMBL/GenBank/DDBJ whole genome shotgun (WGS) entry which is preliminary data.</text>
</comment>
<dbReference type="EMBL" id="SBLC01000008">
    <property type="protein sequence ID" value="RWY42217.1"/>
    <property type="molecule type" value="Genomic_DNA"/>
</dbReference>
<dbReference type="Proteomes" id="UP000287168">
    <property type="component" value="Unassembled WGS sequence"/>
</dbReference>
<evidence type="ECO:0000313" key="3">
    <source>
        <dbReference type="Proteomes" id="UP000287168"/>
    </source>
</evidence>
<dbReference type="AlphaFoldDB" id="A0A3S3UIN1"/>
<feature type="signal peptide" evidence="1">
    <location>
        <begin position="1"/>
        <end position="19"/>
    </location>
</feature>
<keyword evidence="3" id="KW-1185">Reference proteome</keyword>
<reference evidence="2 3" key="1">
    <citation type="journal article" date="2015" name="Int. J. Syst. Evol. Microbiol.">
        <title>Gemmobacter intermedius sp. nov., isolated from a white stork (Ciconia ciconia).</title>
        <authorList>
            <person name="Kampfer P."/>
            <person name="Jerzak L."/>
            <person name="Wilharm G."/>
            <person name="Golke J."/>
            <person name="Busse H.J."/>
            <person name="Glaeser S.P."/>
        </authorList>
    </citation>
    <scope>NUCLEOTIDE SEQUENCE [LARGE SCALE GENOMIC DNA]</scope>
    <source>
        <strain evidence="2 3">119/4</strain>
    </source>
</reference>
<protein>
    <recommendedName>
        <fullName evidence="4">DUF3551 domain-containing protein</fullName>
    </recommendedName>
</protein>
<organism evidence="2 3">
    <name type="scientific">Falsigemmobacter intermedius</name>
    <dbReference type="NCBI Taxonomy" id="1553448"/>
    <lineage>
        <taxon>Bacteria</taxon>
        <taxon>Pseudomonadati</taxon>
        <taxon>Pseudomonadota</taxon>
        <taxon>Alphaproteobacteria</taxon>
        <taxon>Rhodobacterales</taxon>
        <taxon>Paracoccaceae</taxon>
        <taxon>Falsigemmobacter</taxon>
    </lineage>
</organism>
<sequence>MIRISLVTLVLLSPSLAQAFCYEPPAPACAQGWTAFANSFEADQCRREVERFEAETTEFGRCQILEMEEKIRRKAGEVEMTIMSFNRRLSM</sequence>
<dbReference type="RefSeq" id="WP_128487760.1">
    <property type="nucleotide sequence ID" value="NZ_JBHLXB010000056.1"/>
</dbReference>
<dbReference type="OrthoDB" id="8452585at2"/>
<evidence type="ECO:0008006" key="4">
    <source>
        <dbReference type="Google" id="ProtNLM"/>
    </source>
</evidence>